<dbReference type="InterPro" id="IPR001012">
    <property type="entry name" value="UBX_dom"/>
</dbReference>
<dbReference type="InterPro" id="IPR018997">
    <property type="entry name" value="PUB_domain"/>
</dbReference>
<dbReference type="Pfam" id="PF09409">
    <property type="entry name" value="PUB"/>
    <property type="match status" value="1"/>
</dbReference>
<keyword evidence="4" id="KW-1185">Reference proteome</keyword>
<dbReference type="OrthoDB" id="49605at2759"/>
<dbReference type="PANTHER" id="PTHR23153">
    <property type="entry name" value="UBX-RELATED"/>
    <property type="match status" value="1"/>
</dbReference>
<organism evidence="3 4">
    <name type="scientific">Ostreobium quekettii</name>
    <dbReference type="NCBI Taxonomy" id="121088"/>
    <lineage>
        <taxon>Eukaryota</taxon>
        <taxon>Viridiplantae</taxon>
        <taxon>Chlorophyta</taxon>
        <taxon>core chlorophytes</taxon>
        <taxon>Ulvophyceae</taxon>
        <taxon>TCBD clade</taxon>
        <taxon>Bryopsidales</taxon>
        <taxon>Ostreobineae</taxon>
        <taxon>Ostreobiaceae</taxon>
        <taxon>Ostreobium</taxon>
    </lineage>
</organism>
<reference evidence="3" key="1">
    <citation type="submission" date="2020-12" db="EMBL/GenBank/DDBJ databases">
        <authorList>
            <person name="Iha C."/>
        </authorList>
    </citation>
    <scope>NUCLEOTIDE SEQUENCE</scope>
</reference>
<feature type="region of interest" description="Disordered" evidence="1">
    <location>
        <begin position="16"/>
        <end position="131"/>
    </location>
</feature>
<feature type="compositionally biased region" description="Low complexity" evidence="1">
    <location>
        <begin position="240"/>
        <end position="265"/>
    </location>
</feature>
<feature type="compositionally biased region" description="Low complexity" evidence="1">
    <location>
        <begin position="77"/>
        <end position="96"/>
    </location>
</feature>
<dbReference type="EMBL" id="CAJHUC010000607">
    <property type="protein sequence ID" value="CAD7697124.1"/>
    <property type="molecule type" value="Genomic_DNA"/>
</dbReference>
<accession>A0A8S1IPS2</accession>
<evidence type="ECO:0000256" key="1">
    <source>
        <dbReference type="SAM" id="MobiDB-lite"/>
    </source>
</evidence>
<dbReference type="CDD" id="cd09212">
    <property type="entry name" value="PUB"/>
    <property type="match status" value="1"/>
</dbReference>
<sequence length="428" mass="46389">MKKSLKEGFKDLFSRKKFGHGEAHYLGTSQPQGAAQPGPSRRPADAHRSRLTAEAPAQPQGRKQPLGAGGSSGGGAPSSRPAGGSPSAQGSASNPSRKGDYGVSPSWDLGRDGSAQPPNRDTPAADGVSKGASEELQVGIGLLVSDASNAQSAQVLRRVLRNILGNPSEQKYRRLRLDNPKIVENVVAVNGALDILRACGFEEQVMEGTERFMVMPESAELGPAREAVRLLDLHFPVPAPATGTAQPPPSQSSTPQPLAQPAARPRNTKLLLPRPTEADIPDWFFQRTGGEIRMQYLAAKKAREDSQVLMTKAYREQLQAAKRGPPPDHAVIRIRLPEGVLLQGEFGAREPLTSILEWVAEQARDPTRTFELYLPTRQVLPVVGLVKDADLMPTTLMNFRFSDEIRTPQHAPTVKDELLQAAEMDWKL</sequence>
<evidence type="ECO:0000313" key="3">
    <source>
        <dbReference type="EMBL" id="CAD7697124.1"/>
    </source>
</evidence>
<dbReference type="SUPFAM" id="SSF54236">
    <property type="entry name" value="Ubiquitin-like"/>
    <property type="match status" value="1"/>
</dbReference>
<dbReference type="PANTHER" id="PTHR23153:SF38">
    <property type="entry name" value="UBX DOMAIN-CONTAINING PROTEIN 6"/>
    <property type="match status" value="1"/>
</dbReference>
<dbReference type="GO" id="GO:0005737">
    <property type="term" value="C:cytoplasm"/>
    <property type="evidence" value="ECO:0007669"/>
    <property type="project" value="TreeGrafter"/>
</dbReference>
<comment type="caution">
    <text evidence="3">The sequence shown here is derived from an EMBL/GenBank/DDBJ whole genome shotgun (WGS) entry which is preliminary data.</text>
</comment>
<feature type="compositionally biased region" description="Gly residues" evidence="1">
    <location>
        <begin position="67"/>
        <end position="76"/>
    </location>
</feature>
<feature type="domain" description="UBX" evidence="2">
    <location>
        <begin position="325"/>
        <end position="399"/>
    </location>
</feature>
<protein>
    <recommendedName>
        <fullName evidence="2">UBX domain-containing protein</fullName>
    </recommendedName>
</protein>
<proteinExistence type="predicted"/>
<evidence type="ECO:0000313" key="4">
    <source>
        <dbReference type="Proteomes" id="UP000708148"/>
    </source>
</evidence>
<dbReference type="AlphaFoldDB" id="A0A8S1IPS2"/>
<dbReference type="SMART" id="SM00580">
    <property type="entry name" value="PUG"/>
    <property type="match status" value="1"/>
</dbReference>
<name>A0A8S1IPS2_9CHLO</name>
<dbReference type="InterPro" id="IPR029071">
    <property type="entry name" value="Ubiquitin-like_domsf"/>
</dbReference>
<dbReference type="PROSITE" id="PS50033">
    <property type="entry name" value="UBX"/>
    <property type="match status" value="1"/>
</dbReference>
<dbReference type="Gene3D" id="3.10.20.90">
    <property type="entry name" value="Phosphatidylinositol 3-kinase Catalytic Subunit, Chain A, domain 1"/>
    <property type="match status" value="1"/>
</dbReference>
<evidence type="ECO:0000259" key="2">
    <source>
        <dbReference type="PROSITE" id="PS50033"/>
    </source>
</evidence>
<dbReference type="InterPro" id="IPR036339">
    <property type="entry name" value="PUB-like_dom_sf"/>
</dbReference>
<feature type="region of interest" description="Disordered" evidence="1">
    <location>
        <begin position="238"/>
        <end position="267"/>
    </location>
</feature>
<dbReference type="SUPFAM" id="SSF143503">
    <property type="entry name" value="PUG domain-like"/>
    <property type="match status" value="1"/>
</dbReference>
<dbReference type="Gene3D" id="1.20.58.2190">
    <property type="match status" value="1"/>
</dbReference>
<gene>
    <name evidence="3" type="ORF">OSTQU699_LOCUS2485</name>
</gene>
<dbReference type="Proteomes" id="UP000708148">
    <property type="component" value="Unassembled WGS sequence"/>
</dbReference>
<dbReference type="Pfam" id="PF00789">
    <property type="entry name" value="UBX"/>
    <property type="match status" value="1"/>
</dbReference>